<keyword evidence="3 4" id="KW-0732">Signal</keyword>
<dbReference type="PIRSF" id="PIRSF006470">
    <property type="entry name" value="DctB"/>
    <property type="match status" value="1"/>
</dbReference>
<feature type="signal peptide" evidence="4">
    <location>
        <begin position="1"/>
        <end position="29"/>
    </location>
</feature>
<gene>
    <name evidence="5" type="ORF">BFR47_07450</name>
</gene>
<dbReference type="InterPro" id="IPR018389">
    <property type="entry name" value="DctP_fam"/>
</dbReference>
<dbReference type="Proteomes" id="UP000243073">
    <property type="component" value="Unassembled WGS sequence"/>
</dbReference>
<dbReference type="OrthoDB" id="9771186at2"/>
<dbReference type="InterPro" id="IPR038404">
    <property type="entry name" value="TRAP_DctP_sf"/>
</dbReference>
<dbReference type="EMBL" id="MDKE01000070">
    <property type="protein sequence ID" value="OIN03839.1"/>
    <property type="molecule type" value="Genomic_DNA"/>
</dbReference>
<proteinExistence type="inferred from homology"/>
<accession>A0A1J4Q9V0</accession>
<comment type="caution">
    <text evidence="5">The sequence shown here is derived from an EMBL/GenBank/DDBJ whole genome shotgun (WGS) entry which is preliminary data.</text>
</comment>
<evidence type="ECO:0000256" key="3">
    <source>
        <dbReference type="ARBA" id="ARBA00022729"/>
    </source>
</evidence>
<dbReference type="CDD" id="cd13603">
    <property type="entry name" value="PBP2_TRAP_Siap_TeaA_like"/>
    <property type="match status" value="1"/>
</dbReference>
<name>A0A1J4Q9V0_9GAMM</name>
<dbReference type="AlphaFoldDB" id="A0A1J4Q9V0"/>
<evidence type="ECO:0000256" key="2">
    <source>
        <dbReference type="ARBA" id="ARBA00022448"/>
    </source>
</evidence>
<evidence type="ECO:0000256" key="4">
    <source>
        <dbReference type="SAM" id="SignalP"/>
    </source>
</evidence>
<keyword evidence="6" id="KW-1185">Reference proteome</keyword>
<protein>
    <submittedName>
        <fullName evidence="5">C4-dicarboxylate ABC transporter substrate-binding protein</fullName>
    </submittedName>
</protein>
<dbReference type="NCBIfam" id="NF037995">
    <property type="entry name" value="TRAP_S1"/>
    <property type="match status" value="1"/>
</dbReference>
<dbReference type="STRING" id="1414654.BFR47_07450"/>
<evidence type="ECO:0000313" key="6">
    <source>
        <dbReference type="Proteomes" id="UP000243073"/>
    </source>
</evidence>
<organism evidence="5 6">
    <name type="scientific">Oceanisphaera psychrotolerans</name>
    <dbReference type="NCBI Taxonomy" id="1414654"/>
    <lineage>
        <taxon>Bacteria</taxon>
        <taxon>Pseudomonadati</taxon>
        <taxon>Pseudomonadota</taxon>
        <taxon>Gammaproteobacteria</taxon>
        <taxon>Aeromonadales</taxon>
        <taxon>Aeromonadaceae</taxon>
        <taxon>Oceanisphaera</taxon>
    </lineage>
</organism>
<keyword evidence="2" id="KW-0813">Transport</keyword>
<reference evidence="5 6" key="1">
    <citation type="submission" date="2016-07" db="EMBL/GenBank/DDBJ databases">
        <title>Draft Genome Sequence of Oceanisphaera psychrotolerans, isolated from coastal sediment samples.</title>
        <authorList>
            <person name="Zhuo S."/>
            <person name="Ruan Z."/>
        </authorList>
    </citation>
    <scope>NUCLEOTIDE SEQUENCE [LARGE SCALE GENOMIC DNA]</scope>
    <source>
        <strain evidence="5 6">LAM-WHM-ZC</strain>
    </source>
</reference>
<dbReference type="PANTHER" id="PTHR33376:SF7">
    <property type="entry name" value="C4-DICARBOXYLATE-BINDING PROTEIN DCTB"/>
    <property type="match status" value="1"/>
</dbReference>
<dbReference type="GO" id="GO:0055085">
    <property type="term" value="P:transmembrane transport"/>
    <property type="evidence" value="ECO:0007669"/>
    <property type="project" value="InterPro"/>
</dbReference>
<evidence type="ECO:0000313" key="5">
    <source>
        <dbReference type="EMBL" id="OIN03839.1"/>
    </source>
</evidence>
<dbReference type="InterPro" id="IPR004682">
    <property type="entry name" value="TRAP_DctP"/>
</dbReference>
<feature type="chain" id="PRO_5009632235" evidence="4">
    <location>
        <begin position="30"/>
        <end position="338"/>
    </location>
</feature>
<dbReference type="NCBIfam" id="TIGR00787">
    <property type="entry name" value="dctP"/>
    <property type="match status" value="1"/>
</dbReference>
<sequence length="338" mass="37255">MILKQRFVKPLTVALCLTAAAVTSSLAQAATFRVAVGDGAGSAQHALGLKFAEEFKAKTGGKHDTKLFLNGQLGDEQATVNDASMGLLDFSILAINNVTPFSPTVGVLTLPYMMQSLDDAVKLTQGEVGKELTENTIRDAGVRIVGWTYTGFRVLTNSKHPVNSLQDLQDLKIRVPQNEIMIDTYRAWGINPTPMAWSETFTGLQLGVVDGQDNPYLTIYSMKFDEVQKYITDIRYLFSIEPLVVSEAVYQSQPADVQQAILEAGKAATEHSAKWLVEQEDKIKAELTSKGMEITTPADGEKEWMDKAVEQVWPKYYEQLGGKEKLNEILTSLGRDTI</sequence>
<dbReference type="Gene3D" id="3.40.190.170">
    <property type="entry name" value="Bacterial extracellular solute-binding protein, family 7"/>
    <property type="match status" value="1"/>
</dbReference>
<comment type="similarity">
    <text evidence="1">Belongs to the bacterial solute-binding protein 7 family.</text>
</comment>
<dbReference type="PANTHER" id="PTHR33376">
    <property type="match status" value="1"/>
</dbReference>
<dbReference type="GO" id="GO:0030288">
    <property type="term" value="C:outer membrane-bounded periplasmic space"/>
    <property type="evidence" value="ECO:0007669"/>
    <property type="project" value="InterPro"/>
</dbReference>
<dbReference type="Pfam" id="PF03480">
    <property type="entry name" value="DctP"/>
    <property type="match status" value="1"/>
</dbReference>
<evidence type="ECO:0000256" key="1">
    <source>
        <dbReference type="ARBA" id="ARBA00009023"/>
    </source>
</evidence>